<dbReference type="Proteomes" id="UP001177003">
    <property type="component" value="Chromosome 1"/>
</dbReference>
<feature type="compositionally biased region" description="Polar residues" evidence="15">
    <location>
        <begin position="165"/>
        <end position="188"/>
    </location>
</feature>
<evidence type="ECO:0000256" key="3">
    <source>
        <dbReference type="ARBA" id="ARBA00007879"/>
    </source>
</evidence>
<keyword evidence="4" id="KW-0963">Cytoplasm</keyword>
<dbReference type="GO" id="GO:0035515">
    <property type="term" value="F:oxidative RNA demethylase activity"/>
    <property type="evidence" value="ECO:0007669"/>
    <property type="project" value="TreeGrafter"/>
</dbReference>
<evidence type="ECO:0000256" key="1">
    <source>
        <dbReference type="ARBA" id="ARBA00004123"/>
    </source>
</evidence>
<feature type="region of interest" description="Disordered" evidence="15">
    <location>
        <begin position="135"/>
        <end position="235"/>
    </location>
</feature>
<protein>
    <recommendedName>
        <fullName evidence="13">DNA N(6)-methyladenine demethylase</fullName>
        <ecNumber evidence="13">1.14.11.51</ecNumber>
    </recommendedName>
</protein>
<feature type="region of interest" description="Disordered" evidence="15">
    <location>
        <begin position="82"/>
        <end position="120"/>
    </location>
</feature>
<evidence type="ECO:0000313" key="18">
    <source>
        <dbReference type="Proteomes" id="UP001177003"/>
    </source>
</evidence>
<evidence type="ECO:0000256" key="10">
    <source>
        <dbReference type="ARBA" id="ARBA00023204"/>
    </source>
</evidence>
<dbReference type="SUPFAM" id="SSF51197">
    <property type="entry name" value="Clavaminate synthase-like"/>
    <property type="match status" value="1"/>
</dbReference>
<comment type="catalytic activity">
    <reaction evidence="12">
        <text>an N(6)-methyl-2'-deoxyadenosine in DNA + 2-oxoglutarate + O2 = a 2'-deoxyadenosine in DNA + formaldehyde + succinate + CO2</text>
        <dbReference type="Rhea" id="RHEA:49524"/>
        <dbReference type="Rhea" id="RHEA-COMP:12418"/>
        <dbReference type="Rhea" id="RHEA-COMP:12419"/>
        <dbReference type="ChEBI" id="CHEBI:15379"/>
        <dbReference type="ChEBI" id="CHEBI:16526"/>
        <dbReference type="ChEBI" id="CHEBI:16810"/>
        <dbReference type="ChEBI" id="CHEBI:16842"/>
        <dbReference type="ChEBI" id="CHEBI:30031"/>
        <dbReference type="ChEBI" id="CHEBI:90615"/>
        <dbReference type="ChEBI" id="CHEBI:90616"/>
        <dbReference type="EC" id="1.14.11.51"/>
    </reaction>
    <physiologicalReaction direction="left-to-right" evidence="12">
        <dbReference type="Rhea" id="RHEA:49525"/>
    </physiologicalReaction>
</comment>
<dbReference type="GO" id="GO:0005737">
    <property type="term" value="C:cytoplasm"/>
    <property type="evidence" value="ECO:0007669"/>
    <property type="project" value="UniProtKB-SubCell"/>
</dbReference>
<keyword evidence="11" id="KW-0539">Nucleus</keyword>
<proteinExistence type="inferred from homology"/>
<feature type="compositionally biased region" description="Polar residues" evidence="15">
    <location>
        <begin position="135"/>
        <end position="158"/>
    </location>
</feature>
<dbReference type="InterPro" id="IPR005123">
    <property type="entry name" value="Oxoglu/Fe-dep_dioxygenase_dom"/>
</dbReference>
<organism evidence="17 18">
    <name type="scientific">Lactuca saligna</name>
    <name type="common">Willowleaf lettuce</name>
    <dbReference type="NCBI Taxonomy" id="75948"/>
    <lineage>
        <taxon>Eukaryota</taxon>
        <taxon>Viridiplantae</taxon>
        <taxon>Streptophyta</taxon>
        <taxon>Embryophyta</taxon>
        <taxon>Tracheophyta</taxon>
        <taxon>Spermatophyta</taxon>
        <taxon>Magnoliopsida</taxon>
        <taxon>eudicotyledons</taxon>
        <taxon>Gunneridae</taxon>
        <taxon>Pentapetalae</taxon>
        <taxon>asterids</taxon>
        <taxon>campanulids</taxon>
        <taxon>Asterales</taxon>
        <taxon>Asteraceae</taxon>
        <taxon>Cichorioideae</taxon>
        <taxon>Cichorieae</taxon>
        <taxon>Lactucinae</taxon>
        <taxon>Lactuca</taxon>
    </lineage>
</organism>
<keyword evidence="6" id="KW-0227">DNA damage</keyword>
<keyword evidence="18" id="KW-1185">Reference proteome</keyword>
<dbReference type="FunFam" id="2.60.120.590:FF:000013">
    <property type="entry name" value="2-oxoglutarate-dependent dioxygenase family protein"/>
    <property type="match status" value="1"/>
</dbReference>
<dbReference type="GO" id="GO:0141131">
    <property type="term" value="F:DNA N6-methyladenine demethylase activity"/>
    <property type="evidence" value="ECO:0007669"/>
    <property type="project" value="UniProtKB-EC"/>
</dbReference>
<evidence type="ECO:0000256" key="15">
    <source>
        <dbReference type="SAM" id="MobiDB-lite"/>
    </source>
</evidence>
<evidence type="ECO:0000256" key="14">
    <source>
        <dbReference type="PIRSR" id="PIRSR604574-2"/>
    </source>
</evidence>
<evidence type="ECO:0000256" key="7">
    <source>
        <dbReference type="ARBA" id="ARBA00022964"/>
    </source>
</evidence>
<dbReference type="PANTHER" id="PTHR16557:SF2">
    <property type="entry name" value="NUCLEIC ACID DIOXYGENASE ALKBH1"/>
    <property type="match status" value="1"/>
</dbReference>
<evidence type="ECO:0000313" key="17">
    <source>
        <dbReference type="EMBL" id="CAI9267903.1"/>
    </source>
</evidence>
<feature type="compositionally biased region" description="Polar residues" evidence="15">
    <location>
        <begin position="82"/>
        <end position="92"/>
    </location>
</feature>
<sequence>MNTWDSRIYASITFQIRLKTFGLKLKLGYGSQLLIQRCFVESVFKLCLLLQASILSIAHNTCEFCFRVLLAYNSSLITSDFSDSPNKMSSGRSRGRGNQFPAGKSTGRWKQTNAGPPFELKPKIKVALDDSCGGASSYQKDDSSLSAECTSEKMSNSVPKPDLTPQLQEESSSHPVKNPSSGIQSENSKPIAHSCHKADNDSTQPKSVSTFDSNSKNSNHTYPIPSKSQKGMESHDGIAEKGKQIGDKGGKPEDTITNHVSSITRFDICPKKVKTGAVKLKPSLLSTNKEKRNQSKREAEGPKINILRSGMVLLKGYISSNDQVKIVNTCRGLGIGEGGFYQPGYQDGAKLHLKMMCLGRNWDPQSNGYIDTRPIDNSKPPEIPEFFHDMVKRALQDSNAHIQKNKGKIIPFMLPDICIVNFYTKTGKLGLHQDKDESRESLNEGLPVVSFSVGETAEFLYGNDRDVEKAERVNLESGDVLIFGGESRHVFHGVPCIFPDTAPKSLLEATNMLPGRLNLTFRQY</sequence>
<evidence type="ECO:0000256" key="11">
    <source>
        <dbReference type="ARBA" id="ARBA00023242"/>
    </source>
</evidence>
<keyword evidence="10" id="KW-0234">DNA repair</keyword>
<feature type="binding site" evidence="14">
    <location>
        <position position="434"/>
    </location>
    <ligand>
        <name>Fe cation</name>
        <dbReference type="ChEBI" id="CHEBI:24875"/>
        <note>catalytic</note>
    </ligand>
</feature>
<dbReference type="EC" id="1.14.11.51" evidence="13"/>
<dbReference type="InterPro" id="IPR004574">
    <property type="entry name" value="Alkb"/>
</dbReference>
<keyword evidence="8" id="KW-0560">Oxidoreductase</keyword>
<dbReference type="InterPro" id="IPR027450">
    <property type="entry name" value="AlkB-like"/>
</dbReference>
<evidence type="ECO:0000256" key="5">
    <source>
        <dbReference type="ARBA" id="ARBA00022723"/>
    </source>
</evidence>
<comment type="cofactor">
    <cofactor evidence="14">
        <name>Fe(2+)</name>
        <dbReference type="ChEBI" id="CHEBI:29033"/>
    </cofactor>
    <text evidence="14">Binds 1 Fe(2+) ion per subunit.</text>
</comment>
<evidence type="ECO:0000256" key="2">
    <source>
        <dbReference type="ARBA" id="ARBA00004496"/>
    </source>
</evidence>
<evidence type="ECO:0000256" key="4">
    <source>
        <dbReference type="ARBA" id="ARBA00022490"/>
    </source>
</evidence>
<dbReference type="EMBL" id="OX465077">
    <property type="protein sequence ID" value="CAI9267903.1"/>
    <property type="molecule type" value="Genomic_DNA"/>
</dbReference>
<keyword evidence="7" id="KW-0223">Dioxygenase</keyword>
<dbReference type="GO" id="GO:0035513">
    <property type="term" value="P:oxidative RNA demethylation"/>
    <property type="evidence" value="ECO:0007669"/>
    <property type="project" value="TreeGrafter"/>
</dbReference>
<dbReference type="AlphaFoldDB" id="A0AA35YD08"/>
<evidence type="ECO:0000259" key="16">
    <source>
        <dbReference type="PROSITE" id="PS51471"/>
    </source>
</evidence>
<comment type="similarity">
    <text evidence="3">Belongs to the alkB family.</text>
</comment>
<dbReference type="GO" id="GO:0006281">
    <property type="term" value="P:DNA repair"/>
    <property type="evidence" value="ECO:0007669"/>
    <property type="project" value="UniProtKB-KW"/>
</dbReference>
<dbReference type="GO" id="GO:0008198">
    <property type="term" value="F:ferrous iron binding"/>
    <property type="evidence" value="ECO:0007669"/>
    <property type="project" value="TreeGrafter"/>
</dbReference>
<evidence type="ECO:0000256" key="6">
    <source>
        <dbReference type="ARBA" id="ARBA00022763"/>
    </source>
</evidence>
<dbReference type="Pfam" id="PF13532">
    <property type="entry name" value="2OG-FeII_Oxy_2"/>
    <property type="match status" value="1"/>
</dbReference>
<accession>A0AA35YD08</accession>
<dbReference type="Gene3D" id="2.60.120.590">
    <property type="entry name" value="Alpha-ketoglutarate-dependent dioxygenase AlkB-like"/>
    <property type="match status" value="1"/>
</dbReference>
<feature type="domain" description="Fe2OG dioxygenase" evidence="16">
    <location>
        <begin position="414"/>
        <end position="524"/>
    </location>
</feature>
<feature type="binding site" evidence="14">
    <location>
        <position position="492"/>
    </location>
    <ligand>
        <name>Fe cation</name>
        <dbReference type="ChEBI" id="CHEBI:24875"/>
        <note>catalytic</note>
    </ligand>
</feature>
<reference evidence="17" key="1">
    <citation type="submission" date="2023-04" db="EMBL/GenBank/DDBJ databases">
        <authorList>
            <person name="Vijverberg K."/>
            <person name="Xiong W."/>
            <person name="Schranz E."/>
        </authorList>
    </citation>
    <scope>NUCLEOTIDE SEQUENCE</scope>
</reference>
<evidence type="ECO:0000256" key="9">
    <source>
        <dbReference type="ARBA" id="ARBA00023004"/>
    </source>
</evidence>
<feature type="compositionally biased region" description="Polar residues" evidence="15">
    <location>
        <begin position="201"/>
        <end position="229"/>
    </location>
</feature>
<name>A0AA35YD08_LACSI</name>
<evidence type="ECO:0000256" key="12">
    <source>
        <dbReference type="ARBA" id="ARBA00052047"/>
    </source>
</evidence>
<keyword evidence="9 14" id="KW-0408">Iron</keyword>
<dbReference type="InterPro" id="IPR037151">
    <property type="entry name" value="AlkB-like_sf"/>
</dbReference>
<dbReference type="GO" id="GO:0035516">
    <property type="term" value="F:broad specificity oxidative DNA demethylase activity"/>
    <property type="evidence" value="ECO:0007669"/>
    <property type="project" value="TreeGrafter"/>
</dbReference>
<keyword evidence="5 14" id="KW-0479">Metal-binding</keyword>
<dbReference type="GO" id="GO:0005634">
    <property type="term" value="C:nucleus"/>
    <property type="evidence" value="ECO:0007669"/>
    <property type="project" value="UniProtKB-SubCell"/>
</dbReference>
<dbReference type="PANTHER" id="PTHR16557">
    <property type="entry name" value="ALKYLATED DNA REPAIR PROTEIN ALKB-RELATED"/>
    <property type="match status" value="1"/>
</dbReference>
<evidence type="ECO:0000256" key="13">
    <source>
        <dbReference type="ARBA" id="ARBA00066586"/>
    </source>
</evidence>
<evidence type="ECO:0000256" key="8">
    <source>
        <dbReference type="ARBA" id="ARBA00023002"/>
    </source>
</evidence>
<feature type="binding site" evidence="14">
    <location>
        <position position="432"/>
    </location>
    <ligand>
        <name>Fe cation</name>
        <dbReference type="ChEBI" id="CHEBI:24875"/>
        <note>catalytic</note>
    </ligand>
</feature>
<comment type="subcellular location">
    <subcellularLocation>
        <location evidence="2">Cytoplasm</location>
    </subcellularLocation>
    <subcellularLocation>
        <location evidence="1">Nucleus</location>
    </subcellularLocation>
</comment>
<dbReference type="PROSITE" id="PS51471">
    <property type="entry name" value="FE2OG_OXY"/>
    <property type="match status" value="1"/>
</dbReference>
<gene>
    <name evidence="17" type="ORF">LSALG_LOCUS8358</name>
</gene>